<dbReference type="OrthoDB" id="1696965at2759"/>
<protein>
    <recommendedName>
        <fullName evidence="3">DDE Tnp4 domain-containing protein</fullName>
    </recommendedName>
</protein>
<gene>
    <name evidence="1" type="ORF">EVAR_57737_1</name>
</gene>
<reference evidence="1 2" key="1">
    <citation type="journal article" date="2019" name="Commun. Biol.">
        <title>The bagworm genome reveals a unique fibroin gene that provides high tensile strength.</title>
        <authorList>
            <person name="Kono N."/>
            <person name="Nakamura H."/>
            <person name="Ohtoshi R."/>
            <person name="Tomita M."/>
            <person name="Numata K."/>
            <person name="Arakawa K."/>
        </authorList>
    </citation>
    <scope>NUCLEOTIDE SEQUENCE [LARGE SCALE GENOMIC DNA]</scope>
</reference>
<evidence type="ECO:0000313" key="2">
    <source>
        <dbReference type="Proteomes" id="UP000299102"/>
    </source>
</evidence>
<evidence type="ECO:0008006" key="3">
    <source>
        <dbReference type="Google" id="ProtNLM"/>
    </source>
</evidence>
<dbReference type="EMBL" id="BGZK01001104">
    <property type="protein sequence ID" value="GBP71353.1"/>
    <property type="molecule type" value="Genomic_DNA"/>
</dbReference>
<proteinExistence type="predicted"/>
<comment type="caution">
    <text evidence="1">The sequence shown here is derived from an EMBL/GenBank/DDBJ whole genome shotgun (WGS) entry which is preliminary data.</text>
</comment>
<organism evidence="1 2">
    <name type="scientific">Eumeta variegata</name>
    <name type="common">Bagworm moth</name>
    <name type="synonym">Eumeta japonica</name>
    <dbReference type="NCBI Taxonomy" id="151549"/>
    <lineage>
        <taxon>Eukaryota</taxon>
        <taxon>Metazoa</taxon>
        <taxon>Ecdysozoa</taxon>
        <taxon>Arthropoda</taxon>
        <taxon>Hexapoda</taxon>
        <taxon>Insecta</taxon>
        <taxon>Pterygota</taxon>
        <taxon>Neoptera</taxon>
        <taxon>Endopterygota</taxon>
        <taxon>Lepidoptera</taxon>
        <taxon>Glossata</taxon>
        <taxon>Ditrysia</taxon>
        <taxon>Tineoidea</taxon>
        <taxon>Psychidae</taxon>
        <taxon>Oiketicinae</taxon>
        <taxon>Eumeta</taxon>
    </lineage>
</organism>
<sequence>MSLSTFDELLAIVSLRITLQDTNMRYAIPAVQRLAVTLRMIECAFGILSNKWRVSTKDIDLQPNNTISVVKACCMLHNITIRATAIVRATNRLHRRFFNARQNRTTRVPHAQFYLTPTLNVGNPAVLRKADKRLPTCLLCNKVLSNDFYESIKAERSSKKVSS</sequence>
<dbReference type="AlphaFoldDB" id="A0A4C1Y7P0"/>
<dbReference type="Proteomes" id="UP000299102">
    <property type="component" value="Unassembled WGS sequence"/>
</dbReference>
<accession>A0A4C1Y7P0</accession>
<name>A0A4C1Y7P0_EUMVA</name>
<evidence type="ECO:0000313" key="1">
    <source>
        <dbReference type="EMBL" id="GBP71353.1"/>
    </source>
</evidence>
<keyword evidence="2" id="KW-1185">Reference proteome</keyword>